<accession>A0ABW4A3D1</accession>
<dbReference type="Pfam" id="PF01636">
    <property type="entry name" value="APH"/>
    <property type="match status" value="1"/>
</dbReference>
<proteinExistence type="predicted"/>
<protein>
    <submittedName>
        <fullName evidence="2">Phosphotransferase family protein</fullName>
    </submittedName>
</protein>
<dbReference type="SUPFAM" id="SSF56112">
    <property type="entry name" value="Protein kinase-like (PK-like)"/>
    <property type="match status" value="1"/>
</dbReference>
<evidence type="ECO:0000313" key="2">
    <source>
        <dbReference type="EMBL" id="MFD1364988.1"/>
    </source>
</evidence>
<dbReference type="InterPro" id="IPR051678">
    <property type="entry name" value="AGP_Transferase"/>
</dbReference>
<dbReference type="RefSeq" id="WP_317795278.1">
    <property type="nucleotide sequence ID" value="NZ_AP028461.1"/>
</dbReference>
<dbReference type="EMBL" id="JBHTMK010000007">
    <property type="protein sequence ID" value="MFD1364988.1"/>
    <property type="molecule type" value="Genomic_DNA"/>
</dbReference>
<sequence length="299" mass="33733">MATGIGVEVGWAESAWQRRIVDVRPLTGGWTSTMSTLTGDDGDRAVLRLMTKEPWRRHAAGLLAREATVQQQLDGSPIPAPRSIALDLSGTAAGAPAHLMSWLPGRLRLDSATDDVLATLAQTLVDIHHFEPGRNRPRDYQSWAPPSKRVMSPWMRRPELWSRAFELLEQPAPDYAGRFLHRDFHLGNLLWSRGRISGVVDWVETSWGPADLDVAHASTYLAMLHGIEASVRFTDAYRRRTDACRDEDRFRYWNVMDIVGYLPDPVKVVQPWRDSGLDISDDLARGRLEQRLEHVLRAG</sequence>
<dbReference type="Proteomes" id="UP001597183">
    <property type="component" value="Unassembled WGS sequence"/>
</dbReference>
<keyword evidence="3" id="KW-1185">Reference proteome</keyword>
<gene>
    <name evidence="2" type="ORF">ACFQ5G_06480</name>
</gene>
<dbReference type="Gene3D" id="3.30.200.20">
    <property type="entry name" value="Phosphorylase Kinase, domain 1"/>
    <property type="match status" value="1"/>
</dbReference>
<organism evidence="2 3">
    <name type="scientific">Actinoplanes sichuanensis</name>
    <dbReference type="NCBI Taxonomy" id="512349"/>
    <lineage>
        <taxon>Bacteria</taxon>
        <taxon>Bacillati</taxon>
        <taxon>Actinomycetota</taxon>
        <taxon>Actinomycetes</taxon>
        <taxon>Micromonosporales</taxon>
        <taxon>Micromonosporaceae</taxon>
        <taxon>Actinoplanes</taxon>
    </lineage>
</organism>
<reference evidence="3" key="1">
    <citation type="journal article" date="2019" name="Int. J. Syst. Evol. Microbiol.">
        <title>The Global Catalogue of Microorganisms (GCM) 10K type strain sequencing project: providing services to taxonomists for standard genome sequencing and annotation.</title>
        <authorList>
            <consortium name="The Broad Institute Genomics Platform"/>
            <consortium name="The Broad Institute Genome Sequencing Center for Infectious Disease"/>
            <person name="Wu L."/>
            <person name="Ma J."/>
        </authorList>
    </citation>
    <scope>NUCLEOTIDE SEQUENCE [LARGE SCALE GENOMIC DNA]</scope>
    <source>
        <strain evidence="3">CCM 7526</strain>
    </source>
</reference>
<comment type="caution">
    <text evidence="2">The sequence shown here is derived from an EMBL/GenBank/DDBJ whole genome shotgun (WGS) entry which is preliminary data.</text>
</comment>
<feature type="domain" description="Aminoglycoside phosphotransferase" evidence="1">
    <location>
        <begin position="22"/>
        <end position="249"/>
    </location>
</feature>
<dbReference type="Gene3D" id="3.90.1200.10">
    <property type="match status" value="1"/>
</dbReference>
<dbReference type="InterPro" id="IPR002575">
    <property type="entry name" value="Aminoglycoside_PTrfase"/>
</dbReference>
<dbReference type="InterPro" id="IPR011009">
    <property type="entry name" value="Kinase-like_dom_sf"/>
</dbReference>
<evidence type="ECO:0000313" key="3">
    <source>
        <dbReference type="Proteomes" id="UP001597183"/>
    </source>
</evidence>
<dbReference type="PANTHER" id="PTHR21310">
    <property type="entry name" value="AMINOGLYCOSIDE PHOSPHOTRANSFERASE-RELATED-RELATED"/>
    <property type="match status" value="1"/>
</dbReference>
<name>A0ABW4A3D1_9ACTN</name>
<evidence type="ECO:0000259" key="1">
    <source>
        <dbReference type="Pfam" id="PF01636"/>
    </source>
</evidence>